<evidence type="ECO:0008006" key="4">
    <source>
        <dbReference type="Google" id="ProtNLM"/>
    </source>
</evidence>
<dbReference type="RefSeq" id="WP_033679331.1">
    <property type="nucleotide sequence ID" value="NZ_JOTM01000182.1"/>
</dbReference>
<organism evidence="2 3">
    <name type="scientific">Bacillus gaemokensis</name>
    <dbReference type="NCBI Taxonomy" id="574375"/>
    <lineage>
        <taxon>Bacteria</taxon>
        <taxon>Bacillati</taxon>
        <taxon>Bacillota</taxon>
        <taxon>Bacilli</taxon>
        <taxon>Bacillales</taxon>
        <taxon>Bacillaceae</taxon>
        <taxon>Bacillus</taxon>
        <taxon>Bacillus cereus group</taxon>
    </lineage>
</organism>
<evidence type="ECO:0000313" key="3">
    <source>
        <dbReference type="Proteomes" id="UP000027778"/>
    </source>
</evidence>
<dbReference type="AlphaFoldDB" id="A0A073K577"/>
<keyword evidence="3" id="KW-1185">Reference proteome</keyword>
<feature type="transmembrane region" description="Helical" evidence="1">
    <location>
        <begin position="41"/>
        <end position="66"/>
    </location>
</feature>
<keyword evidence="1" id="KW-0812">Transmembrane</keyword>
<comment type="caution">
    <text evidence="2">The sequence shown here is derived from an EMBL/GenBank/DDBJ whole genome shotgun (WGS) entry which is preliminary data.</text>
</comment>
<gene>
    <name evidence="2" type="ORF">BAGA_10295</name>
</gene>
<dbReference type="Proteomes" id="UP000027778">
    <property type="component" value="Unassembled WGS sequence"/>
</dbReference>
<keyword evidence="1" id="KW-0472">Membrane</keyword>
<dbReference type="EMBL" id="JOTM01000182">
    <property type="protein sequence ID" value="KEK17413.1"/>
    <property type="molecule type" value="Genomic_DNA"/>
</dbReference>
<feature type="transmembrane region" description="Helical" evidence="1">
    <location>
        <begin position="12"/>
        <end position="35"/>
    </location>
</feature>
<proteinExistence type="predicted"/>
<feature type="transmembrane region" description="Helical" evidence="1">
    <location>
        <begin position="73"/>
        <end position="99"/>
    </location>
</feature>
<keyword evidence="1" id="KW-1133">Transmembrane helix</keyword>
<accession>A0A073K577</accession>
<reference evidence="2 3" key="1">
    <citation type="submission" date="2014-06" db="EMBL/GenBank/DDBJ databases">
        <title>Draft genome sequence of Bacillus gaemokensis JCM 15801 (MCCC 1A00707).</title>
        <authorList>
            <person name="Lai Q."/>
            <person name="Liu Y."/>
            <person name="Shao Z."/>
        </authorList>
    </citation>
    <scope>NUCLEOTIDE SEQUENCE [LARGE SCALE GENOMIC DNA]</scope>
    <source>
        <strain evidence="2 3">JCM 15801</strain>
    </source>
</reference>
<evidence type="ECO:0000256" key="1">
    <source>
        <dbReference type="SAM" id="Phobius"/>
    </source>
</evidence>
<sequence length="117" mass="12860">MKKRNAEFLTALVGSVLGTISSFFVFLLSGFIPAMQNSLSYMFSSSFIVLLLQIAAIVLSCSINYINNKLYGGLMIGIALISLSTYFFFMLIPAVLYMISGGLAFRPLENHSLQKKA</sequence>
<evidence type="ECO:0000313" key="2">
    <source>
        <dbReference type="EMBL" id="KEK17413.1"/>
    </source>
</evidence>
<name>A0A073K577_9BACI</name>
<protein>
    <recommendedName>
        <fullName evidence="4">DUF4064 domain-containing protein</fullName>
    </recommendedName>
</protein>